<dbReference type="RefSeq" id="WP_073046366.1">
    <property type="nucleotide sequence ID" value="NZ_FOLF01000024.1"/>
</dbReference>
<dbReference type="OrthoDB" id="1070954at2"/>
<sequence length="219" mass="25831">MRKEEQDVILINLDGVTVSEQLLETMAVNADRFDVAEHYLLAYYRQIVIENGLVHHVALENRVRTHYQKNAMQVPEPCEVASCKPKSDKAQEQNKLSRKKYQAMTKNERQTILKESLTTLIREHRQLFTSKNHWIGVYLVVKDRVDGELTKLEFTNDVLGLKIDGWPDDLRIGERTMSNFARCVDYEDRFEAYYDMEENPWKELCDVYWDILKGQILMK</sequence>
<gene>
    <name evidence="1" type="ORF">SAMN04488494_2529</name>
</gene>
<evidence type="ECO:0000313" key="1">
    <source>
        <dbReference type="EMBL" id="SHM75604.1"/>
    </source>
</evidence>
<name>A0A1M7LC78_XYLRU</name>
<organism evidence="1 2">
    <name type="scientific">Xylanibacter ruminicola</name>
    <name type="common">Prevotella ruminicola</name>
    <dbReference type="NCBI Taxonomy" id="839"/>
    <lineage>
        <taxon>Bacteria</taxon>
        <taxon>Pseudomonadati</taxon>
        <taxon>Bacteroidota</taxon>
        <taxon>Bacteroidia</taxon>
        <taxon>Bacteroidales</taxon>
        <taxon>Prevotellaceae</taxon>
        <taxon>Xylanibacter</taxon>
    </lineage>
</organism>
<evidence type="ECO:0000313" key="2">
    <source>
        <dbReference type="Proteomes" id="UP000184280"/>
    </source>
</evidence>
<accession>A0A1M7LC78</accession>
<proteinExistence type="predicted"/>
<dbReference type="Proteomes" id="UP000184280">
    <property type="component" value="Unassembled WGS sequence"/>
</dbReference>
<protein>
    <submittedName>
        <fullName evidence="1">Uncharacterized protein</fullName>
    </submittedName>
</protein>
<dbReference type="AlphaFoldDB" id="A0A1M7LC78"/>
<reference evidence="1 2" key="1">
    <citation type="submission" date="2016-11" db="EMBL/GenBank/DDBJ databases">
        <authorList>
            <person name="Jaros S."/>
            <person name="Januszkiewicz K."/>
            <person name="Wedrychowicz H."/>
        </authorList>
    </citation>
    <scope>NUCLEOTIDE SEQUENCE [LARGE SCALE GENOMIC DNA]</scope>
    <source>
        <strain evidence="1 2">BPI-34</strain>
    </source>
</reference>
<dbReference type="EMBL" id="FRCJ01000006">
    <property type="protein sequence ID" value="SHM75604.1"/>
    <property type="molecule type" value="Genomic_DNA"/>
</dbReference>